<feature type="domain" description="Histidine kinase/HSP90-like ATPase" evidence="1">
    <location>
        <begin position="13"/>
        <end position="125"/>
    </location>
</feature>
<dbReference type="AlphaFoldDB" id="A0A7J5URA2"/>
<dbReference type="OrthoDB" id="3785402at2"/>
<sequence>MAGEYLLEGLAVPESLSDLHDLLERVAADHPDVDPGDLMMFETAVIEVAGNVVEHGRPHGKVLYTFRLRVLPDRVEARLREASQAVAPDVVAAEMPDPLAEDGRGLALSRAMLDELRYERIGDANVWTLVRRLG</sequence>
<dbReference type="GO" id="GO:0005524">
    <property type="term" value="F:ATP binding"/>
    <property type="evidence" value="ECO:0007669"/>
    <property type="project" value="UniProtKB-KW"/>
</dbReference>
<dbReference type="Pfam" id="PF13581">
    <property type="entry name" value="HATPase_c_2"/>
    <property type="match status" value="1"/>
</dbReference>
<evidence type="ECO:0000313" key="3">
    <source>
        <dbReference type="Proteomes" id="UP000451860"/>
    </source>
</evidence>
<keyword evidence="2" id="KW-0067">ATP-binding</keyword>
<dbReference type="RefSeq" id="WP_152203943.1">
    <property type="nucleotide sequence ID" value="NZ_VUKF01000038.1"/>
</dbReference>
<keyword evidence="3" id="KW-1185">Reference proteome</keyword>
<dbReference type="CDD" id="cd16936">
    <property type="entry name" value="HATPase_RsbW-like"/>
    <property type="match status" value="1"/>
</dbReference>
<name>A0A7J5URA2_9MICO</name>
<dbReference type="Gene3D" id="3.30.565.10">
    <property type="entry name" value="Histidine kinase-like ATPase, C-terminal domain"/>
    <property type="match status" value="1"/>
</dbReference>
<protein>
    <submittedName>
        <fullName evidence="2">ATP-binding protein</fullName>
    </submittedName>
</protein>
<dbReference type="InterPro" id="IPR036890">
    <property type="entry name" value="HATPase_C_sf"/>
</dbReference>
<reference evidence="2 3" key="1">
    <citation type="submission" date="2019-10" db="EMBL/GenBank/DDBJ databases">
        <title>Georgenia wutianyii sp. nov. and Georgenia yuyongxinii sp. nov. isolated from plateau pika (Ochotona curzoniae) in the Qinghai-Tibet plateau of China.</title>
        <authorList>
            <person name="Tian Z."/>
        </authorList>
    </citation>
    <scope>NUCLEOTIDE SEQUENCE [LARGE SCALE GENOMIC DNA]</scope>
    <source>
        <strain evidence="2 3">DSM 21501</strain>
    </source>
</reference>
<dbReference type="Proteomes" id="UP000451860">
    <property type="component" value="Unassembled WGS sequence"/>
</dbReference>
<dbReference type="InterPro" id="IPR003594">
    <property type="entry name" value="HATPase_dom"/>
</dbReference>
<comment type="caution">
    <text evidence="2">The sequence shown here is derived from an EMBL/GenBank/DDBJ whole genome shotgun (WGS) entry which is preliminary data.</text>
</comment>
<keyword evidence="2" id="KW-0547">Nucleotide-binding</keyword>
<gene>
    <name evidence="2" type="ORF">GB883_06510</name>
</gene>
<accession>A0A7J5URA2</accession>
<proteinExistence type="predicted"/>
<organism evidence="2 3">
    <name type="scientific">Georgenia thermotolerans</name>
    <dbReference type="NCBI Taxonomy" id="527326"/>
    <lineage>
        <taxon>Bacteria</taxon>
        <taxon>Bacillati</taxon>
        <taxon>Actinomycetota</taxon>
        <taxon>Actinomycetes</taxon>
        <taxon>Micrococcales</taxon>
        <taxon>Bogoriellaceae</taxon>
        <taxon>Georgenia</taxon>
    </lineage>
</organism>
<evidence type="ECO:0000259" key="1">
    <source>
        <dbReference type="Pfam" id="PF13581"/>
    </source>
</evidence>
<dbReference type="EMBL" id="WHJE01000019">
    <property type="protein sequence ID" value="KAE8764938.1"/>
    <property type="molecule type" value="Genomic_DNA"/>
</dbReference>
<evidence type="ECO:0000313" key="2">
    <source>
        <dbReference type="EMBL" id="KAE8764938.1"/>
    </source>
</evidence>